<dbReference type="EMBL" id="CM047908">
    <property type="protein sequence ID" value="KAJ0081025.1"/>
    <property type="molecule type" value="Genomic_DNA"/>
</dbReference>
<dbReference type="Proteomes" id="UP001164250">
    <property type="component" value="Chromosome 12"/>
</dbReference>
<evidence type="ECO:0000313" key="2">
    <source>
        <dbReference type="Proteomes" id="UP001164250"/>
    </source>
</evidence>
<organism evidence="1 2">
    <name type="scientific">Pistacia atlantica</name>
    <dbReference type="NCBI Taxonomy" id="434234"/>
    <lineage>
        <taxon>Eukaryota</taxon>
        <taxon>Viridiplantae</taxon>
        <taxon>Streptophyta</taxon>
        <taxon>Embryophyta</taxon>
        <taxon>Tracheophyta</taxon>
        <taxon>Spermatophyta</taxon>
        <taxon>Magnoliopsida</taxon>
        <taxon>eudicotyledons</taxon>
        <taxon>Gunneridae</taxon>
        <taxon>Pentapetalae</taxon>
        <taxon>rosids</taxon>
        <taxon>malvids</taxon>
        <taxon>Sapindales</taxon>
        <taxon>Anacardiaceae</taxon>
        <taxon>Pistacia</taxon>
    </lineage>
</organism>
<proteinExistence type="predicted"/>
<evidence type="ECO:0000313" key="1">
    <source>
        <dbReference type="EMBL" id="KAJ0081025.1"/>
    </source>
</evidence>
<comment type="caution">
    <text evidence="1">The sequence shown here is derived from an EMBL/GenBank/DDBJ whole genome shotgun (WGS) entry which is preliminary data.</text>
</comment>
<accession>A0ACC1A254</accession>
<reference evidence="2" key="1">
    <citation type="journal article" date="2023" name="G3 (Bethesda)">
        <title>Genome assembly and association tests identify interacting loci associated with vigor, precocity, and sex in interspecific pistachio rootstocks.</title>
        <authorList>
            <person name="Palmer W."/>
            <person name="Jacygrad E."/>
            <person name="Sagayaradj S."/>
            <person name="Cavanaugh K."/>
            <person name="Han R."/>
            <person name="Bertier L."/>
            <person name="Beede B."/>
            <person name="Kafkas S."/>
            <person name="Golino D."/>
            <person name="Preece J."/>
            <person name="Michelmore R."/>
        </authorList>
    </citation>
    <scope>NUCLEOTIDE SEQUENCE [LARGE SCALE GENOMIC DNA]</scope>
</reference>
<name>A0ACC1A254_9ROSI</name>
<sequence length="122" mass="14281">MSSQDFEEAGHKLDPGQEMEICYALPWRVMGYVLLTEEDTNSSSRTFLNFLFQELLGELGIRLLKERITDPRVEDLIPEKDAVAYHAAAESASESESESSSSETERDRRQRRRRRMIRRRRD</sequence>
<protein>
    <submittedName>
        <fullName evidence="1">Uncharacterized protein</fullName>
    </submittedName>
</protein>
<keyword evidence="2" id="KW-1185">Reference proteome</keyword>
<gene>
    <name evidence="1" type="ORF">Patl1_11583</name>
</gene>